<keyword evidence="2" id="KW-1185">Reference proteome</keyword>
<reference evidence="2" key="1">
    <citation type="submission" date="2013-09" db="EMBL/GenBank/DDBJ databases">
        <title>Corchorus olitorius genome sequencing.</title>
        <authorList>
            <person name="Alam M."/>
            <person name="Haque M.S."/>
            <person name="Islam M.S."/>
            <person name="Emdad E.M."/>
            <person name="Islam M.M."/>
            <person name="Ahmed B."/>
            <person name="Halim A."/>
            <person name="Hossen Q.M.M."/>
            <person name="Hossain M.Z."/>
            <person name="Ahmed R."/>
            <person name="Khan M.M."/>
            <person name="Islam R."/>
            <person name="Rashid M.M."/>
            <person name="Khan S.A."/>
            <person name="Rahman M.S."/>
            <person name="Alam M."/>
            <person name="Yahiya A.S."/>
            <person name="Khan M.S."/>
            <person name="Azam M.S."/>
            <person name="Haque T."/>
            <person name="Lashkar M.Z.H."/>
            <person name="Akhand A.I."/>
            <person name="Morshed G."/>
            <person name="Roy S."/>
            <person name="Uddin K.S."/>
            <person name="Rabeya T."/>
            <person name="Hossain A.S."/>
            <person name="Chowdhury A."/>
            <person name="Snigdha A.R."/>
            <person name="Mortoza M.S."/>
            <person name="Matin S.A."/>
            <person name="Hoque S.M.E."/>
            <person name="Islam M.K."/>
            <person name="Roy D.K."/>
            <person name="Haider R."/>
            <person name="Moosa M.M."/>
            <person name="Elias S.M."/>
            <person name="Hasan A.M."/>
            <person name="Jahan S."/>
            <person name="Shafiuddin M."/>
            <person name="Mahmood N."/>
            <person name="Shommy N.S."/>
        </authorList>
    </citation>
    <scope>NUCLEOTIDE SEQUENCE [LARGE SCALE GENOMIC DNA]</scope>
    <source>
        <strain evidence="2">cv. O-4</strain>
    </source>
</reference>
<comment type="caution">
    <text evidence="1">The sequence shown here is derived from an EMBL/GenBank/DDBJ whole genome shotgun (WGS) entry which is preliminary data.</text>
</comment>
<dbReference type="EMBL" id="AWUE01020585">
    <property type="protein sequence ID" value="OMO67617.1"/>
    <property type="molecule type" value="Genomic_DNA"/>
</dbReference>
<name>A0A1R3HB97_9ROSI</name>
<proteinExistence type="predicted"/>
<dbReference type="Proteomes" id="UP000187203">
    <property type="component" value="Unassembled WGS sequence"/>
</dbReference>
<evidence type="ECO:0000313" key="1">
    <source>
        <dbReference type="EMBL" id="OMO67617.1"/>
    </source>
</evidence>
<dbReference type="AlphaFoldDB" id="A0A1R3HB97"/>
<accession>A0A1R3HB97</accession>
<sequence length="38" mass="4371">MAASIEAVVQSLRQIRTTKPRCGSFRILYKSNNHIQPR</sequence>
<evidence type="ECO:0000313" key="2">
    <source>
        <dbReference type="Proteomes" id="UP000187203"/>
    </source>
</evidence>
<protein>
    <submittedName>
        <fullName evidence="1">Uncharacterized protein</fullName>
    </submittedName>
</protein>
<gene>
    <name evidence="1" type="ORF">COLO4_30071</name>
</gene>
<organism evidence="1 2">
    <name type="scientific">Corchorus olitorius</name>
    <dbReference type="NCBI Taxonomy" id="93759"/>
    <lineage>
        <taxon>Eukaryota</taxon>
        <taxon>Viridiplantae</taxon>
        <taxon>Streptophyta</taxon>
        <taxon>Embryophyta</taxon>
        <taxon>Tracheophyta</taxon>
        <taxon>Spermatophyta</taxon>
        <taxon>Magnoliopsida</taxon>
        <taxon>eudicotyledons</taxon>
        <taxon>Gunneridae</taxon>
        <taxon>Pentapetalae</taxon>
        <taxon>rosids</taxon>
        <taxon>malvids</taxon>
        <taxon>Malvales</taxon>
        <taxon>Malvaceae</taxon>
        <taxon>Grewioideae</taxon>
        <taxon>Apeibeae</taxon>
        <taxon>Corchorus</taxon>
    </lineage>
</organism>